<evidence type="ECO:0000313" key="2">
    <source>
        <dbReference type="EMBL" id="OLO45074.1"/>
    </source>
</evidence>
<keyword evidence="1" id="KW-0812">Transmembrane</keyword>
<protein>
    <recommendedName>
        <fullName evidence="4">CPBP family intramembrane metalloprotease</fullName>
    </recommendedName>
</protein>
<dbReference type="RefSeq" id="WP_009398577.1">
    <property type="nucleotide sequence ID" value="NZ_MSKJ01000009.1"/>
</dbReference>
<dbReference type="Proteomes" id="UP000186857">
    <property type="component" value="Unassembled WGS sequence"/>
</dbReference>
<evidence type="ECO:0008006" key="4">
    <source>
        <dbReference type="Google" id="ProtNLM"/>
    </source>
</evidence>
<evidence type="ECO:0000256" key="1">
    <source>
        <dbReference type="SAM" id="Phobius"/>
    </source>
</evidence>
<feature type="transmembrane region" description="Helical" evidence="1">
    <location>
        <begin position="262"/>
        <end position="284"/>
    </location>
</feature>
<organism evidence="2 3">
    <name type="scientific">Actinomyces oris</name>
    <dbReference type="NCBI Taxonomy" id="544580"/>
    <lineage>
        <taxon>Bacteria</taxon>
        <taxon>Bacillati</taxon>
        <taxon>Actinomycetota</taxon>
        <taxon>Actinomycetes</taxon>
        <taxon>Actinomycetales</taxon>
        <taxon>Actinomycetaceae</taxon>
        <taxon>Actinomyces</taxon>
    </lineage>
</organism>
<feature type="transmembrane region" description="Helical" evidence="1">
    <location>
        <begin position="155"/>
        <end position="175"/>
    </location>
</feature>
<feature type="transmembrane region" description="Helical" evidence="1">
    <location>
        <begin position="82"/>
        <end position="109"/>
    </location>
</feature>
<reference evidence="2 3" key="1">
    <citation type="submission" date="2016-12" db="EMBL/GenBank/DDBJ databases">
        <title>Genomic Comparison of strains in the 'Actinomyces naeslundii' Group.</title>
        <authorList>
            <person name="Mughal S.R."/>
            <person name="Do T."/>
            <person name="Gilbert S.C."/>
            <person name="Witherden E.A."/>
            <person name="Didelot X."/>
            <person name="Beighton D."/>
        </authorList>
    </citation>
    <scope>NUCLEOTIDE SEQUENCE [LARGE SCALE GENOMIC DNA]</scope>
    <source>
        <strain evidence="2 3">CCUG 33920</strain>
    </source>
</reference>
<evidence type="ECO:0000313" key="3">
    <source>
        <dbReference type="Proteomes" id="UP000186857"/>
    </source>
</evidence>
<name>A0A1Q8VAJ6_9ACTO</name>
<gene>
    <name evidence="2" type="ORF">BKH29_04700</name>
</gene>
<dbReference type="EMBL" id="MSKJ01000009">
    <property type="protein sequence ID" value="OLO45074.1"/>
    <property type="molecule type" value="Genomic_DNA"/>
</dbReference>
<feature type="transmembrane region" description="Helical" evidence="1">
    <location>
        <begin position="115"/>
        <end position="134"/>
    </location>
</feature>
<feature type="transmembrane region" description="Helical" evidence="1">
    <location>
        <begin position="223"/>
        <end position="242"/>
    </location>
</feature>
<dbReference type="AlphaFoldDB" id="A0A1Q8VAJ6"/>
<keyword evidence="1" id="KW-1133">Transmembrane helix</keyword>
<comment type="caution">
    <text evidence="2">The sequence shown here is derived from an EMBL/GenBank/DDBJ whole genome shotgun (WGS) entry which is preliminary data.</text>
</comment>
<keyword evidence="1" id="KW-0472">Membrane</keyword>
<accession>A0A1Q8VAJ6</accession>
<dbReference type="OrthoDB" id="3698126at2"/>
<feature type="transmembrane region" description="Helical" evidence="1">
    <location>
        <begin position="199"/>
        <end position="216"/>
    </location>
</feature>
<sequence>MSRYRALAKALSGWVILTLGVTLSIAIAQAVGSRTETGPAFIRVSQAVLVTLFVVPAIVACRRLLDRRTLAGMGLSRHWPAAAATGVAVGVVTGAVVWTPVFLIGWARFDHLEPAALATFLAVNAVVLLLYEALPEEIALRGYGWSTLRESWGPLAATMTITVLFCLSTALSNLIRMTSTLVLGGGTTGFSLAPSGNDPFFYIVLLFVFGLTLVAARRIPLPGALTSAIAFHHTFLTINRVLLGGLGWIDSGVGIEFATPEVAGISLVHAALAGTVFMVVRRWLERRTAVVSRRVA</sequence>
<feature type="transmembrane region" description="Helical" evidence="1">
    <location>
        <begin position="40"/>
        <end position="61"/>
    </location>
</feature>
<proteinExistence type="predicted"/>